<protein>
    <submittedName>
        <fullName evidence="1">Uncharacterized protein</fullName>
    </submittedName>
</protein>
<reference evidence="1" key="1">
    <citation type="submission" date="2022-06" db="EMBL/GenBank/DDBJ databases">
        <title>Phylogenomic reconstructions and comparative analyses of Kickxellomycotina fungi.</title>
        <authorList>
            <person name="Reynolds N.K."/>
            <person name="Stajich J.E."/>
            <person name="Barry K."/>
            <person name="Grigoriev I.V."/>
            <person name="Crous P."/>
            <person name="Smith M.E."/>
        </authorList>
    </citation>
    <scope>NUCLEOTIDE SEQUENCE</scope>
    <source>
        <strain evidence="1">RSA 2271</strain>
    </source>
</reference>
<dbReference type="EMBL" id="JAMZIH010004423">
    <property type="protein sequence ID" value="KAJ1676279.1"/>
    <property type="molecule type" value="Genomic_DNA"/>
</dbReference>
<name>A0ACC1HPK3_9FUNG</name>
<evidence type="ECO:0000313" key="1">
    <source>
        <dbReference type="EMBL" id="KAJ1676279.1"/>
    </source>
</evidence>
<evidence type="ECO:0000313" key="2">
    <source>
        <dbReference type="Proteomes" id="UP001145114"/>
    </source>
</evidence>
<accession>A0ACC1HPK3</accession>
<sequence length="87" mass="9988">MIGDQFEPSDEICGAVLSIRNSEDILSLWNKSASDERNKALIGETLKRVLNIPPETVMEYKAHNVSIRDSINFRNVEAHKQQHHHHQ</sequence>
<organism evidence="1 2">
    <name type="scientific">Spiromyces aspiralis</name>
    <dbReference type="NCBI Taxonomy" id="68401"/>
    <lineage>
        <taxon>Eukaryota</taxon>
        <taxon>Fungi</taxon>
        <taxon>Fungi incertae sedis</taxon>
        <taxon>Zoopagomycota</taxon>
        <taxon>Kickxellomycotina</taxon>
        <taxon>Kickxellomycetes</taxon>
        <taxon>Kickxellales</taxon>
        <taxon>Kickxellaceae</taxon>
        <taxon>Spiromyces</taxon>
    </lineage>
</organism>
<gene>
    <name evidence="1" type="ORF">EV182_008514</name>
</gene>
<comment type="caution">
    <text evidence="1">The sequence shown here is derived from an EMBL/GenBank/DDBJ whole genome shotgun (WGS) entry which is preliminary data.</text>
</comment>
<dbReference type="Proteomes" id="UP001145114">
    <property type="component" value="Unassembled WGS sequence"/>
</dbReference>
<proteinExistence type="predicted"/>
<keyword evidence="2" id="KW-1185">Reference proteome</keyword>